<feature type="transmembrane region" description="Helical" evidence="8">
    <location>
        <begin position="172"/>
        <end position="190"/>
    </location>
</feature>
<accession>A0AAD5TY55</accession>
<evidence type="ECO:0000256" key="7">
    <source>
        <dbReference type="RuleBase" id="RU362091"/>
    </source>
</evidence>
<keyword evidence="5 8" id="KW-1133">Transmembrane helix</keyword>
<feature type="transmembrane region" description="Helical" evidence="8">
    <location>
        <begin position="60"/>
        <end position="84"/>
    </location>
</feature>
<dbReference type="InterPro" id="IPR050277">
    <property type="entry name" value="Sodium:Solute_Symporter"/>
</dbReference>
<dbReference type="GO" id="GO:0005886">
    <property type="term" value="C:plasma membrane"/>
    <property type="evidence" value="ECO:0007669"/>
    <property type="project" value="TreeGrafter"/>
</dbReference>
<protein>
    <recommendedName>
        <fullName evidence="11">Sodium:solute symporter</fullName>
    </recommendedName>
</protein>
<dbReference type="Pfam" id="PF00474">
    <property type="entry name" value="SSF"/>
    <property type="match status" value="1"/>
</dbReference>
<evidence type="ECO:0008006" key="11">
    <source>
        <dbReference type="Google" id="ProtNLM"/>
    </source>
</evidence>
<evidence type="ECO:0000313" key="9">
    <source>
        <dbReference type="EMBL" id="KAJ3202621.1"/>
    </source>
</evidence>
<comment type="similarity">
    <text evidence="2 7">Belongs to the sodium:solute symporter (SSF) (TC 2.A.21) family.</text>
</comment>
<comment type="caution">
    <text evidence="9">The sequence shown here is derived from an EMBL/GenBank/DDBJ whole genome shotgun (WGS) entry which is preliminary data.</text>
</comment>
<keyword evidence="6 8" id="KW-0472">Membrane</keyword>
<dbReference type="PROSITE" id="PS50283">
    <property type="entry name" value="NA_SOLUT_SYMP_3"/>
    <property type="match status" value="1"/>
</dbReference>
<feature type="transmembrane region" description="Helical" evidence="8">
    <location>
        <begin position="34"/>
        <end position="54"/>
    </location>
</feature>
<dbReference type="PANTHER" id="PTHR48086:SF10">
    <property type="entry name" value="AGR155CP"/>
    <property type="match status" value="1"/>
</dbReference>
<reference evidence="9" key="1">
    <citation type="submission" date="2020-05" db="EMBL/GenBank/DDBJ databases">
        <title>Phylogenomic resolution of chytrid fungi.</title>
        <authorList>
            <person name="Stajich J.E."/>
            <person name="Amses K."/>
            <person name="Simmons R."/>
            <person name="Seto K."/>
            <person name="Myers J."/>
            <person name="Bonds A."/>
            <person name="Quandt C.A."/>
            <person name="Barry K."/>
            <person name="Liu P."/>
            <person name="Grigoriev I."/>
            <person name="Longcore J.E."/>
            <person name="James T.Y."/>
        </authorList>
    </citation>
    <scope>NUCLEOTIDE SEQUENCE</scope>
    <source>
        <strain evidence="9">JEL0476</strain>
    </source>
</reference>
<dbReference type="AlphaFoldDB" id="A0AAD5TY55"/>
<dbReference type="Proteomes" id="UP001211065">
    <property type="component" value="Unassembled WGS sequence"/>
</dbReference>
<evidence type="ECO:0000256" key="2">
    <source>
        <dbReference type="ARBA" id="ARBA00006434"/>
    </source>
</evidence>
<comment type="subcellular location">
    <subcellularLocation>
        <location evidence="1">Membrane</location>
        <topology evidence="1">Multi-pass membrane protein</topology>
    </subcellularLocation>
</comment>
<dbReference type="InterPro" id="IPR038377">
    <property type="entry name" value="Na/Glc_symporter_sf"/>
</dbReference>
<feature type="transmembrane region" description="Helical" evidence="8">
    <location>
        <begin position="210"/>
        <end position="228"/>
    </location>
</feature>
<feature type="non-terminal residue" evidence="9">
    <location>
        <position position="507"/>
    </location>
</feature>
<feature type="transmembrane region" description="Helical" evidence="8">
    <location>
        <begin position="397"/>
        <end position="416"/>
    </location>
</feature>
<feature type="transmembrane region" description="Helical" evidence="8">
    <location>
        <begin position="105"/>
        <end position="126"/>
    </location>
</feature>
<dbReference type="InterPro" id="IPR001734">
    <property type="entry name" value="Na/solute_symporter"/>
</dbReference>
<feature type="transmembrane region" description="Helical" evidence="8">
    <location>
        <begin position="288"/>
        <end position="315"/>
    </location>
</feature>
<evidence type="ECO:0000256" key="1">
    <source>
        <dbReference type="ARBA" id="ARBA00004141"/>
    </source>
</evidence>
<dbReference type="GO" id="GO:0015606">
    <property type="term" value="F:spermidine transmembrane transporter activity"/>
    <property type="evidence" value="ECO:0007669"/>
    <property type="project" value="TreeGrafter"/>
</dbReference>
<evidence type="ECO:0000256" key="3">
    <source>
        <dbReference type="ARBA" id="ARBA00022448"/>
    </source>
</evidence>
<proteinExistence type="inferred from homology"/>
<keyword evidence="10" id="KW-1185">Reference proteome</keyword>
<sequence>VTLFGFFLIGLYAGKAGIVKDKDVFLTSRGSQTWISLATNFFSCGLGIGLFYTLPPFGALFGLVGVFAYTLSAVFPILVLIILGPWIREQYPKGITLTQMVKQRYGWIPQIMTNLVSLIYMSVFLITELSALQTLLEFFGINALPAQIVIIIMTTIYTTISGMKASILTDKFQGFFVFGLMILATIAFGVNIRITPEQIAGSPISTPTRAGWESFFTLTVALLGANLFHQGYWQRVYAAESNRELTKACLGAAAMTFLLFFLAGFVGVASRWGGYVDIEVDPTATMAFFNVLTTLPSWINVLVIVMGGAFICSSVDNLQNAITALIMEDLFQGKLHLHFARVAAVIVNVVALIIARQNLTSIFILFLIADLVACFIALPLVFGFVQRNDAQKKVNGFDFTIGVISGFIGVILFGATKDGTGFDIKSGIAILALPNGLNKEVESAVVFLIAPAASFIMLFVSSFLRNAILKALGKSYTVVNKPTLFNGPGTGEELPGNGNSTGSSLAK</sequence>
<dbReference type="Gene3D" id="1.20.1730.10">
    <property type="entry name" value="Sodium/glucose cotransporter"/>
    <property type="match status" value="1"/>
</dbReference>
<feature type="transmembrane region" description="Helical" evidence="8">
    <location>
        <begin position="444"/>
        <end position="464"/>
    </location>
</feature>
<keyword evidence="4 8" id="KW-0812">Transmembrane</keyword>
<dbReference type="PANTHER" id="PTHR48086">
    <property type="entry name" value="SODIUM/PROLINE SYMPORTER-RELATED"/>
    <property type="match status" value="1"/>
</dbReference>
<evidence type="ECO:0000256" key="4">
    <source>
        <dbReference type="ARBA" id="ARBA00022692"/>
    </source>
</evidence>
<organism evidence="9 10">
    <name type="scientific">Clydaea vesicula</name>
    <dbReference type="NCBI Taxonomy" id="447962"/>
    <lineage>
        <taxon>Eukaryota</taxon>
        <taxon>Fungi</taxon>
        <taxon>Fungi incertae sedis</taxon>
        <taxon>Chytridiomycota</taxon>
        <taxon>Chytridiomycota incertae sedis</taxon>
        <taxon>Chytridiomycetes</taxon>
        <taxon>Lobulomycetales</taxon>
        <taxon>Lobulomycetaceae</taxon>
        <taxon>Clydaea</taxon>
    </lineage>
</organism>
<dbReference type="EMBL" id="JADGJW010001544">
    <property type="protein sequence ID" value="KAJ3202621.1"/>
    <property type="molecule type" value="Genomic_DNA"/>
</dbReference>
<evidence type="ECO:0000313" key="10">
    <source>
        <dbReference type="Proteomes" id="UP001211065"/>
    </source>
</evidence>
<evidence type="ECO:0000256" key="8">
    <source>
        <dbReference type="SAM" id="Phobius"/>
    </source>
</evidence>
<evidence type="ECO:0000256" key="5">
    <source>
        <dbReference type="ARBA" id="ARBA00022989"/>
    </source>
</evidence>
<feature type="transmembrane region" description="Helical" evidence="8">
    <location>
        <begin position="361"/>
        <end position="385"/>
    </location>
</feature>
<evidence type="ECO:0000256" key="6">
    <source>
        <dbReference type="ARBA" id="ARBA00023136"/>
    </source>
</evidence>
<feature type="transmembrane region" description="Helical" evidence="8">
    <location>
        <begin position="248"/>
        <end position="268"/>
    </location>
</feature>
<name>A0AAD5TY55_9FUNG</name>
<feature type="transmembrane region" description="Helical" evidence="8">
    <location>
        <begin position="335"/>
        <end position="355"/>
    </location>
</feature>
<gene>
    <name evidence="9" type="ORF">HK099_001787</name>
</gene>
<keyword evidence="3" id="KW-0813">Transport</keyword>
<feature type="transmembrane region" description="Helical" evidence="8">
    <location>
        <begin position="138"/>
        <end position="160"/>
    </location>
</feature>